<evidence type="ECO:0000256" key="1">
    <source>
        <dbReference type="SAM" id="MobiDB-lite"/>
    </source>
</evidence>
<evidence type="ECO:0000313" key="2">
    <source>
        <dbReference type="EMBL" id="GMH85953.1"/>
    </source>
</evidence>
<evidence type="ECO:0000313" key="3">
    <source>
        <dbReference type="Proteomes" id="UP001165160"/>
    </source>
</evidence>
<proteinExistence type="predicted"/>
<keyword evidence="3" id="KW-1185">Reference proteome</keyword>
<protein>
    <submittedName>
        <fullName evidence="2">Uncharacterized protein</fullName>
    </submittedName>
</protein>
<sequence>MEESIKNRRSKLDKAPPPPTSECTIETLPSILQGALPHCTNSLLPSATSALLRPLIYLHLSSTTSSTAPPPAPLLLRSDLSTLPLPTLIEYFSTLQPPLASYLLLVHLERHFRHLFFHTAAGLDGSLYNSAKSPTLLKVFNVTDSTVHCESEFGEDIELKTPQCTYLKFDDDELQSLYDRTLTLGSKLLFSLISSQTSLELLDVPDFKEIQPCVDIFQLGSKTILRVLHHLSSYPSILLKVKCHVNLNHYARALKICTENASVDKVDALKDKVLIWEDRHLKKDRKLAKKLGKYVTEIMEKNNAVI</sequence>
<organism evidence="2 3">
    <name type="scientific">Triparma verrucosa</name>
    <dbReference type="NCBI Taxonomy" id="1606542"/>
    <lineage>
        <taxon>Eukaryota</taxon>
        <taxon>Sar</taxon>
        <taxon>Stramenopiles</taxon>
        <taxon>Ochrophyta</taxon>
        <taxon>Bolidophyceae</taxon>
        <taxon>Parmales</taxon>
        <taxon>Triparmaceae</taxon>
        <taxon>Triparma</taxon>
    </lineage>
</organism>
<dbReference type="EMBL" id="BRXX01000054">
    <property type="protein sequence ID" value="GMH85953.1"/>
    <property type="molecule type" value="Genomic_DNA"/>
</dbReference>
<accession>A0A9W7ENR5</accession>
<reference evidence="3" key="1">
    <citation type="journal article" date="2023" name="Commun. Biol.">
        <title>Genome analysis of Parmales, the sister group of diatoms, reveals the evolutionary specialization of diatoms from phago-mixotrophs to photoautotrophs.</title>
        <authorList>
            <person name="Ban H."/>
            <person name="Sato S."/>
            <person name="Yoshikawa S."/>
            <person name="Yamada K."/>
            <person name="Nakamura Y."/>
            <person name="Ichinomiya M."/>
            <person name="Sato N."/>
            <person name="Blanc-Mathieu R."/>
            <person name="Endo H."/>
            <person name="Kuwata A."/>
            <person name="Ogata H."/>
        </authorList>
    </citation>
    <scope>NUCLEOTIDE SEQUENCE [LARGE SCALE GENOMIC DNA]</scope>
    <source>
        <strain evidence="3">NIES 3699</strain>
    </source>
</reference>
<gene>
    <name evidence="2" type="ORF">TrVE_jg2675</name>
</gene>
<comment type="caution">
    <text evidence="2">The sequence shown here is derived from an EMBL/GenBank/DDBJ whole genome shotgun (WGS) entry which is preliminary data.</text>
</comment>
<feature type="compositionally biased region" description="Basic and acidic residues" evidence="1">
    <location>
        <begin position="1"/>
        <end position="14"/>
    </location>
</feature>
<dbReference type="Proteomes" id="UP001165160">
    <property type="component" value="Unassembled WGS sequence"/>
</dbReference>
<feature type="region of interest" description="Disordered" evidence="1">
    <location>
        <begin position="1"/>
        <end position="22"/>
    </location>
</feature>
<name>A0A9W7ENR5_9STRA</name>
<dbReference type="AlphaFoldDB" id="A0A9W7ENR5"/>